<dbReference type="PROSITE" id="PS51257">
    <property type="entry name" value="PROKAR_LIPOPROTEIN"/>
    <property type="match status" value="1"/>
</dbReference>
<keyword evidence="3" id="KW-1185">Reference proteome</keyword>
<dbReference type="InterPro" id="IPR032185">
    <property type="entry name" value="DUF5017"/>
</dbReference>
<accession>A0A1W2A8H3</accession>
<dbReference type="Pfam" id="PF16409">
    <property type="entry name" value="DUF5017"/>
    <property type="match status" value="1"/>
</dbReference>
<feature type="domain" description="DUF5017" evidence="1">
    <location>
        <begin position="16"/>
        <end position="192"/>
    </location>
</feature>
<protein>
    <recommendedName>
        <fullName evidence="1">DUF5017 domain-containing protein</fullName>
    </recommendedName>
</protein>
<dbReference type="RefSeq" id="WP_084286897.1">
    <property type="nucleotide sequence ID" value="NZ_FWYB01000001.1"/>
</dbReference>
<dbReference type="AlphaFoldDB" id="A0A1W2A8H3"/>
<evidence type="ECO:0000313" key="3">
    <source>
        <dbReference type="Proteomes" id="UP000192678"/>
    </source>
</evidence>
<evidence type="ECO:0000313" key="2">
    <source>
        <dbReference type="EMBL" id="SMC57015.1"/>
    </source>
</evidence>
<dbReference type="STRING" id="475255.SAMN04488101_101313"/>
<dbReference type="Proteomes" id="UP000192678">
    <property type="component" value="Unassembled WGS sequence"/>
</dbReference>
<gene>
    <name evidence="2" type="ORF">SAMN04488101_101313</name>
</gene>
<proteinExistence type="predicted"/>
<organism evidence="2 3">
    <name type="scientific">Pedobacter nyackensis</name>
    <dbReference type="NCBI Taxonomy" id="475255"/>
    <lineage>
        <taxon>Bacteria</taxon>
        <taxon>Pseudomonadati</taxon>
        <taxon>Bacteroidota</taxon>
        <taxon>Sphingobacteriia</taxon>
        <taxon>Sphingobacteriales</taxon>
        <taxon>Sphingobacteriaceae</taxon>
        <taxon>Pedobacter</taxon>
    </lineage>
</organism>
<sequence length="297" mass="32597">MKCIYMLFFAGLLFVSCKKMDVAQPEFEVQLSKLQYKVDDTVRFNFSGEVENIVFYSGERGFRYANKDAVTIERGIPQLQFTTALAGVAQANSLKVLVTKNLLGNTPENLVASNWTDISDQVTLAVNSTSTVSGIVDLSTYATEGTPFALAFKYEAVMKPTVAQPTWVVRAFSISNLFPDKSSVPLVSLASGPWTSYNFKNPAAGWAVSATELRMNGGAANSPDNEDWLVTGPLNLNATKEVADFGLSIQNIAGRRLTNYSYVYKNPGVYKVTLVGFNNNIDGNKQVVREFEITITQ</sequence>
<dbReference type="OrthoDB" id="1082472at2"/>
<name>A0A1W2A8H3_9SPHI</name>
<evidence type="ECO:0000259" key="1">
    <source>
        <dbReference type="Pfam" id="PF16409"/>
    </source>
</evidence>
<reference evidence="2 3" key="1">
    <citation type="submission" date="2017-04" db="EMBL/GenBank/DDBJ databases">
        <authorList>
            <person name="Afonso C.L."/>
            <person name="Miller P.J."/>
            <person name="Scott M.A."/>
            <person name="Spackman E."/>
            <person name="Goraichik I."/>
            <person name="Dimitrov K.M."/>
            <person name="Suarez D.L."/>
            <person name="Swayne D.E."/>
        </authorList>
    </citation>
    <scope>NUCLEOTIDE SEQUENCE [LARGE SCALE GENOMIC DNA]</scope>
    <source>
        <strain evidence="2 3">DSM 19625</strain>
    </source>
</reference>
<dbReference type="EMBL" id="FWYB01000001">
    <property type="protein sequence ID" value="SMC57015.1"/>
    <property type="molecule type" value="Genomic_DNA"/>
</dbReference>